<reference evidence="6" key="2">
    <citation type="submission" date="2023-11" db="UniProtKB">
        <authorList>
            <consortium name="WormBaseParasite"/>
        </authorList>
    </citation>
    <scope>IDENTIFICATION</scope>
</reference>
<evidence type="ECO:0000259" key="4">
    <source>
        <dbReference type="Pfam" id="PF25204"/>
    </source>
</evidence>
<proteinExistence type="predicted"/>
<accession>A0AA85JYA7</accession>
<dbReference type="PANTHER" id="PTHR33664:SF1">
    <property type="entry name" value="DYNEIN AXONEMAL ASSEMBLY FACTOR 9"/>
    <property type="match status" value="1"/>
</dbReference>
<name>A0AA85JYA7_TRIRE</name>
<dbReference type="WBParaSite" id="TREG1_43940.1">
    <property type="protein sequence ID" value="TREG1_43940.1"/>
    <property type="gene ID" value="TREG1_43940"/>
</dbReference>
<feature type="domain" description="DAAF9" evidence="4">
    <location>
        <begin position="827"/>
        <end position="1042"/>
    </location>
</feature>
<protein>
    <submittedName>
        <fullName evidence="6">Uncharacterized protein</fullName>
    </submittedName>
</protein>
<dbReference type="InterPro" id="IPR056414">
    <property type="entry name" value="DAAF9_CobW_C"/>
</dbReference>
<sequence length="1256" mass="143900">MTNQKLQITKSSISQLLFSPLTRYREYHARKIFFSLTRLEVAKSIIRKNKCDNLLLILGIDSRYNRGSINAVSFLIFNAFEHNHDEIAKSKLESDIFEDVFLCIGLNEIIIYCNFASYSLLLPYISHWPNLRIHFVSEKDMKQFEKHEEIKVNIFECTMSSAKRISIPYADAHGNKVKEFNKLMIEDWPLIQSYAFDIEHQSSREFFTLSREVVDVENEFHQLTKRIDPVFIESVLVRTMLTFTSSFEVTLRSVDSTYQSNRLHELAQKQTEALVSMYNYSVRENGDLKERIHSPFIVYGINTCKDYLKFTSLFTFSSSEDDVSHMIIHGSEQYVGISCERTYFLQKSLRLDTQGCLRMNTLVQVYLHLLNSVKMLVNQVKTTLMEFDEIVSVNKEELKMKLNFVKYDEIEIDFQCVYGRPDEAIHLIAFIFRVYDIQDENNVTIGSVGVKDTLLISNLKLNNVLINRSLINVTENIPYICFWTPVVNDCTLFNEHIKEGERCLFNEEMEMITAPVGNVCLSFINCICLENHVILYGKRAGLTVLKPVKIKYFRSSDTSHPDFIELQLDSSDFIQPVNANISPCIYPAIIKQANETGIQNSIWLVIKQRSKAKRLLIECVFPVWRSKGLLEFSSDQPNQYVNKASFVIAQDSAQDSNTLSSYDDKILSVKANSSSKNESVDEMHNLLVSQIGMHQPSLRNWIRIFRDELLHVEASLCLSIQIPTVNKLSELGFKCGINPQSYMTTEKDKGIEWNRVISEVAIRTHSVAYKSEESLFTSEQELSDIYYKTLNIDNTPIIGDNDDDDIGQSGCIKLAASLENIKQPFTITVICGPPGSRKELVVKSILNFVKDGIEWIKMKPNNTDEIFTSIFKALLKYCHLQFSLNNNNIEIKPRCRGILLCPGITGSKEVLAAIAEVHQKLELNDNIMPIKVGCVATCIDLRMAVMDSGRMTFPGVLELIAEGWTNYLLLTGPTKSNQVNVTRLGVPLSEVEELLHSVNPRLGHLSTPDGKAENSHVLEALMDENEFSNPVLQRARLLSYPSLCTLTPCCPRLRDVTLRFSQPLHRTLFNNAVKGIFGNLKPWPFHGNIYTLNGQVAFVEDPSKVYKIDYVTLSGINRLYQITKQSELNKNAKPYWLTCTIADASNTTQQSNDEINNLFADWIRETVPKRENPRELIKHSDLTEEDLNKIHEKYHLHPLPKGWYYTGTYYVNMNGEKSFQHPCINSFIDEYIEGENNKIEARNARLRSHPVPDLFS</sequence>
<feature type="domain" description="DAAF9 N-terminal" evidence="1">
    <location>
        <begin position="27"/>
        <end position="224"/>
    </location>
</feature>
<organism evidence="5 6">
    <name type="scientific">Trichobilharzia regenti</name>
    <name type="common">Nasal bird schistosome</name>
    <dbReference type="NCBI Taxonomy" id="157069"/>
    <lineage>
        <taxon>Eukaryota</taxon>
        <taxon>Metazoa</taxon>
        <taxon>Spiralia</taxon>
        <taxon>Lophotrochozoa</taxon>
        <taxon>Platyhelminthes</taxon>
        <taxon>Trematoda</taxon>
        <taxon>Digenea</taxon>
        <taxon>Strigeidida</taxon>
        <taxon>Schistosomatoidea</taxon>
        <taxon>Schistosomatidae</taxon>
        <taxon>Trichobilharzia</taxon>
    </lineage>
</organism>
<evidence type="ECO:0000313" key="5">
    <source>
        <dbReference type="Proteomes" id="UP000050795"/>
    </source>
</evidence>
<dbReference type="InterPro" id="IPR055512">
    <property type="entry name" value="DUF7085"/>
</dbReference>
<feature type="domain" description="DAAF9 CobW C-like" evidence="3">
    <location>
        <begin position="1055"/>
        <end position="1116"/>
    </location>
</feature>
<keyword evidence="5" id="KW-1185">Reference proteome</keyword>
<evidence type="ECO:0000259" key="2">
    <source>
        <dbReference type="Pfam" id="PF23318"/>
    </source>
</evidence>
<dbReference type="InterPro" id="IPR056498">
    <property type="entry name" value="DAAF9_N"/>
</dbReference>
<dbReference type="Pfam" id="PF23319">
    <property type="entry name" value="CobW_C_DAAF9"/>
    <property type="match status" value="1"/>
</dbReference>
<dbReference type="PANTHER" id="PTHR33664">
    <property type="entry name" value="RCG26366"/>
    <property type="match status" value="1"/>
</dbReference>
<feature type="domain" description="DUF7085" evidence="2">
    <location>
        <begin position="480"/>
        <end position="647"/>
    </location>
</feature>
<dbReference type="AlphaFoldDB" id="A0AA85JYA7"/>
<reference evidence="5" key="1">
    <citation type="submission" date="2022-06" db="EMBL/GenBank/DDBJ databases">
        <authorList>
            <person name="Berger JAMES D."/>
            <person name="Berger JAMES D."/>
        </authorList>
    </citation>
    <scope>NUCLEOTIDE SEQUENCE [LARGE SCALE GENOMIC DNA]</scope>
</reference>
<dbReference type="Proteomes" id="UP000050795">
    <property type="component" value="Unassembled WGS sequence"/>
</dbReference>
<dbReference type="Pfam" id="PF23281">
    <property type="entry name" value="DAAF9_N"/>
    <property type="match status" value="1"/>
</dbReference>
<evidence type="ECO:0000313" key="6">
    <source>
        <dbReference type="WBParaSite" id="TREG1_43940.1"/>
    </source>
</evidence>
<dbReference type="Pfam" id="PF25204">
    <property type="entry name" value="DAAF9_2"/>
    <property type="match status" value="1"/>
</dbReference>
<evidence type="ECO:0000259" key="1">
    <source>
        <dbReference type="Pfam" id="PF23281"/>
    </source>
</evidence>
<dbReference type="Pfam" id="PF23318">
    <property type="entry name" value="DUF7085"/>
    <property type="match status" value="1"/>
</dbReference>
<dbReference type="InterPro" id="IPR057478">
    <property type="entry name" value="DAAF9_2"/>
</dbReference>
<dbReference type="InterPro" id="IPR040342">
    <property type="entry name" value="DNAAF9"/>
</dbReference>
<evidence type="ECO:0000259" key="3">
    <source>
        <dbReference type="Pfam" id="PF23319"/>
    </source>
</evidence>